<dbReference type="EMBL" id="JXMU01000015">
    <property type="protein sequence ID" value="KPB00955.1"/>
    <property type="molecule type" value="Genomic_DNA"/>
</dbReference>
<dbReference type="Proteomes" id="UP000038011">
    <property type="component" value="Unassembled WGS sequence"/>
</dbReference>
<comment type="caution">
    <text evidence="3">The sequence shown here is derived from an EMBL/GenBank/DDBJ whole genome shotgun (WGS) entry which is preliminary data.</text>
</comment>
<gene>
    <name evidence="3" type="ORF">SU32_11110</name>
</gene>
<dbReference type="InterPro" id="IPR036282">
    <property type="entry name" value="Glutathione-S-Trfase_C_sf"/>
</dbReference>
<dbReference type="AlphaFoldDB" id="A0A0N0E7A6"/>
<dbReference type="InterPro" id="IPR004045">
    <property type="entry name" value="Glutathione_S-Trfase_N"/>
</dbReference>
<protein>
    <submittedName>
        <fullName evidence="3">Glutathione S-transferase</fullName>
    </submittedName>
</protein>
<dbReference type="PATRIC" id="fig|1514904.3.peg.1064"/>
<dbReference type="InterPro" id="IPR010987">
    <property type="entry name" value="Glutathione-S-Trfase_C-like"/>
</dbReference>
<dbReference type="PROSITE" id="PS50404">
    <property type="entry name" value="GST_NTER"/>
    <property type="match status" value="1"/>
</dbReference>
<dbReference type="SFLD" id="SFLDS00019">
    <property type="entry name" value="Glutathione_Transferase_(cytos"/>
    <property type="match status" value="1"/>
</dbReference>
<dbReference type="InterPro" id="IPR036249">
    <property type="entry name" value="Thioredoxin-like_sf"/>
</dbReference>
<dbReference type="PANTHER" id="PTHR44051:SF8">
    <property type="entry name" value="GLUTATHIONE S-TRANSFERASE GSTA"/>
    <property type="match status" value="1"/>
</dbReference>
<evidence type="ECO:0000259" key="2">
    <source>
        <dbReference type="PROSITE" id="PS50405"/>
    </source>
</evidence>
<feature type="domain" description="GST C-terminal" evidence="2">
    <location>
        <begin position="93"/>
        <end position="210"/>
    </location>
</feature>
<feature type="domain" description="GST N-terminal" evidence="1">
    <location>
        <begin position="6"/>
        <end position="88"/>
    </location>
</feature>
<dbReference type="CDD" id="cd03182">
    <property type="entry name" value="GST_C_GTT2_like"/>
    <property type="match status" value="1"/>
</dbReference>
<dbReference type="InterPro" id="IPR004046">
    <property type="entry name" value="GST_C"/>
</dbReference>
<dbReference type="InterPro" id="IPR034346">
    <property type="entry name" value="Gtt2-like_C"/>
</dbReference>
<dbReference type="RefSeq" id="WP_053999437.1">
    <property type="nucleotide sequence ID" value="NZ_JXMU01000015.1"/>
</dbReference>
<dbReference type="PANTHER" id="PTHR44051">
    <property type="entry name" value="GLUTATHIONE S-TRANSFERASE-RELATED"/>
    <property type="match status" value="1"/>
</dbReference>
<keyword evidence="4" id="KW-1185">Reference proteome</keyword>
<name>A0A0N0E7A6_9HYPH</name>
<proteinExistence type="predicted"/>
<dbReference type="OrthoDB" id="9794721at2"/>
<evidence type="ECO:0000313" key="3">
    <source>
        <dbReference type="EMBL" id="KPB00955.1"/>
    </source>
</evidence>
<organism evidence="3 4">
    <name type="scientific">Ahrensia marina</name>
    <dbReference type="NCBI Taxonomy" id="1514904"/>
    <lineage>
        <taxon>Bacteria</taxon>
        <taxon>Pseudomonadati</taxon>
        <taxon>Pseudomonadota</taxon>
        <taxon>Alphaproteobacteria</taxon>
        <taxon>Hyphomicrobiales</taxon>
        <taxon>Ahrensiaceae</taxon>
        <taxon>Ahrensia</taxon>
    </lineage>
</organism>
<reference evidence="3 4" key="1">
    <citation type="submission" date="2015-01" db="EMBL/GenBank/DDBJ databases">
        <title>Ahrensia donghaiensis sp. nov., a novel dimethylsulphoniopropionate-cleavage bacterium isolated from seawater and emended descriptions of the genus Ahrensia and Ahrensia kielensis.</title>
        <authorList>
            <person name="Liu J."/>
        </authorList>
    </citation>
    <scope>NUCLEOTIDE SEQUENCE [LARGE SCALE GENOMIC DNA]</scope>
    <source>
        <strain evidence="3 4">LZD062</strain>
    </source>
</reference>
<dbReference type="PROSITE" id="PS50405">
    <property type="entry name" value="GST_CTER"/>
    <property type="match status" value="1"/>
</dbReference>
<sequence length="210" mass="23782">MSIDATDHTLFDGGRAPNPRRVAMYLAECDIHVTVKPVDMGALEHKSDSISALNPLKQLPLLQLPDGSVLTESVAICRYFDLLFPGSGLFGEGPKGQAFVEMWQRRIELQFLYPVAQAFRHIHPAMTDWEVPQIQDWGEANKPKAFRFAGLLNDQLKEHRFICGDTFTIADITAIIAVDFSKVARISYDEKLTDLYRWIDEVRARPSYSL</sequence>
<dbReference type="InterPro" id="IPR040079">
    <property type="entry name" value="Glutathione_S-Trfase"/>
</dbReference>
<dbReference type="SUPFAM" id="SSF47616">
    <property type="entry name" value="GST C-terminal domain-like"/>
    <property type="match status" value="1"/>
</dbReference>
<dbReference type="Pfam" id="PF13409">
    <property type="entry name" value="GST_N_2"/>
    <property type="match status" value="1"/>
</dbReference>
<dbReference type="SUPFAM" id="SSF52833">
    <property type="entry name" value="Thioredoxin-like"/>
    <property type="match status" value="1"/>
</dbReference>
<accession>A0A0N0E7A6</accession>
<evidence type="ECO:0000313" key="4">
    <source>
        <dbReference type="Proteomes" id="UP000038011"/>
    </source>
</evidence>
<dbReference type="STRING" id="1514904.SU32_11110"/>
<keyword evidence="3" id="KW-0808">Transferase</keyword>
<dbReference type="Pfam" id="PF00043">
    <property type="entry name" value="GST_C"/>
    <property type="match status" value="1"/>
</dbReference>
<evidence type="ECO:0000259" key="1">
    <source>
        <dbReference type="PROSITE" id="PS50404"/>
    </source>
</evidence>
<dbReference type="SFLD" id="SFLDG00358">
    <property type="entry name" value="Main_(cytGST)"/>
    <property type="match status" value="1"/>
</dbReference>
<dbReference type="Gene3D" id="1.20.1050.10">
    <property type="match status" value="1"/>
</dbReference>
<dbReference type="Gene3D" id="3.40.30.10">
    <property type="entry name" value="Glutaredoxin"/>
    <property type="match status" value="1"/>
</dbReference>
<dbReference type="GO" id="GO:0016740">
    <property type="term" value="F:transferase activity"/>
    <property type="evidence" value="ECO:0007669"/>
    <property type="project" value="UniProtKB-KW"/>
</dbReference>